<dbReference type="PANTHER" id="PTHR46889:SF7">
    <property type="entry name" value="TRANSPOSASE FOR INSERTION SEQUENCE ELEMENT IS904"/>
    <property type="match status" value="1"/>
</dbReference>
<feature type="domain" description="Integrase catalytic" evidence="2">
    <location>
        <begin position="75"/>
        <end position="239"/>
    </location>
</feature>
<organism evidence="3">
    <name type="scientific">Clostridium paraputrificum</name>
    <dbReference type="NCBI Taxonomy" id="29363"/>
    <lineage>
        <taxon>Bacteria</taxon>
        <taxon>Bacillati</taxon>
        <taxon>Bacillota</taxon>
        <taxon>Clostridia</taxon>
        <taxon>Eubacteriales</taxon>
        <taxon>Clostridiaceae</taxon>
        <taxon>Clostridium</taxon>
    </lineage>
</organism>
<dbReference type="InterPro" id="IPR001584">
    <property type="entry name" value="Integrase_cat-core"/>
</dbReference>
<dbReference type="InterPro" id="IPR012337">
    <property type="entry name" value="RNaseH-like_sf"/>
</dbReference>
<dbReference type="PROSITE" id="PS50994">
    <property type="entry name" value="INTEGRASE"/>
    <property type="match status" value="1"/>
</dbReference>
<comment type="function">
    <text evidence="1">Involved in the transposition of the insertion sequence.</text>
</comment>
<dbReference type="GO" id="GO:0003676">
    <property type="term" value="F:nucleic acid binding"/>
    <property type="evidence" value="ECO:0007669"/>
    <property type="project" value="InterPro"/>
</dbReference>
<sequence>MKDEIMKIYNESNKVYGAPKIQKELEGNGHKVSVKRVQRKMKELGIRSIVTKKFRPTRSSQKVDEKPNLLNQDFSADKPNKKWVGDITYIHTVKHGWCYLAAVLDLCTKKIVGYSFGRTMDAKLVVAALDNAYVNQRPEKGVVTFHSDLGRQYTSKDFIKRLKKYKMLQSHSRKGCPYDNACIESFNSILKKERVNHIKYYDYESARIDIFQFIEAWYNRKRIHGSIGYITPQMKEDQFKKFS</sequence>
<evidence type="ECO:0000256" key="1">
    <source>
        <dbReference type="ARBA" id="ARBA00002286"/>
    </source>
</evidence>
<dbReference type="Pfam" id="PF13276">
    <property type="entry name" value="HTH_21"/>
    <property type="match status" value="1"/>
</dbReference>
<protein>
    <submittedName>
        <fullName evidence="3">Integrase core domain protein</fullName>
    </submittedName>
</protein>
<dbReference type="Pfam" id="PF00665">
    <property type="entry name" value="rve"/>
    <property type="match status" value="1"/>
</dbReference>
<dbReference type="PANTHER" id="PTHR46889">
    <property type="entry name" value="TRANSPOSASE INSF FOR INSERTION SEQUENCE IS3B-RELATED"/>
    <property type="match status" value="1"/>
</dbReference>
<dbReference type="NCBIfam" id="NF033516">
    <property type="entry name" value="transpos_IS3"/>
    <property type="match status" value="1"/>
</dbReference>
<dbReference type="Gene3D" id="3.30.420.10">
    <property type="entry name" value="Ribonuclease H-like superfamily/Ribonuclease H"/>
    <property type="match status" value="1"/>
</dbReference>
<dbReference type="SUPFAM" id="SSF53098">
    <property type="entry name" value="Ribonuclease H-like"/>
    <property type="match status" value="1"/>
</dbReference>
<proteinExistence type="predicted"/>
<dbReference type="InterPro" id="IPR025948">
    <property type="entry name" value="HTH-like_dom"/>
</dbReference>
<reference evidence="3" key="1">
    <citation type="submission" date="2019-11" db="EMBL/GenBank/DDBJ databases">
        <authorList>
            <person name="Feng L."/>
        </authorList>
    </citation>
    <scope>NUCLEOTIDE SEQUENCE</scope>
    <source>
        <strain evidence="3">CParaputrificumLFYP93</strain>
    </source>
</reference>
<dbReference type="Pfam" id="PF13333">
    <property type="entry name" value="rve_2"/>
    <property type="match status" value="1"/>
</dbReference>
<dbReference type="InterPro" id="IPR050900">
    <property type="entry name" value="Transposase_IS3/IS150/IS904"/>
</dbReference>
<dbReference type="AlphaFoldDB" id="A0A6N3G5C6"/>
<dbReference type="EMBL" id="CACRTV010000072">
    <property type="protein sequence ID" value="VYU58829.1"/>
    <property type="molecule type" value="Genomic_DNA"/>
</dbReference>
<dbReference type="GO" id="GO:0015074">
    <property type="term" value="P:DNA integration"/>
    <property type="evidence" value="ECO:0007669"/>
    <property type="project" value="InterPro"/>
</dbReference>
<dbReference type="InterPro" id="IPR036397">
    <property type="entry name" value="RNaseH_sf"/>
</dbReference>
<dbReference type="InterPro" id="IPR048020">
    <property type="entry name" value="Transpos_IS3"/>
</dbReference>
<evidence type="ECO:0000313" key="3">
    <source>
        <dbReference type="EMBL" id="VYU58829.1"/>
    </source>
</evidence>
<name>A0A6N3G5C6_9CLOT</name>
<accession>A0A6N3G5C6</accession>
<gene>
    <name evidence="3" type="ORF">CPLFYP93_02854</name>
</gene>
<evidence type="ECO:0000259" key="2">
    <source>
        <dbReference type="PROSITE" id="PS50994"/>
    </source>
</evidence>